<feature type="compositionally biased region" description="Polar residues" evidence="6">
    <location>
        <begin position="1"/>
        <end position="12"/>
    </location>
</feature>
<evidence type="ECO:0000256" key="6">
    <source>
        <dbReference type="SAM" id="MobiDB-lite"/>
    </source>
</evidence>
<keyword evidence="3" id="KW-0815">Transposition</keyword>
<evidence type="ECO:0000256" key="1">
    <source>
        <dbReference type="ARBA" id="ARBA00002190"/>
    </source>
</evidence>
<comment type="caution">
    <text evidence="8">The sequence shown here is derived from an EMBL/GenBank/DDBJ whole genome shotgun (WGS) entry which is preliminary data.</text>
</comment>
<proteinExistence type="inferred from homology"/>
<evidence type="ECO:0000313" key="10">
    <source>
        <dbReference type="Proteomes" id="UP000677457"/>
    </source>
</evidence>
<dbReference type="GO" id="GO:0006313">
    <property type="term" value="P:DNA transposition"/>
    <property type="evidence" value="ECO:0007669"/>
    <property type="project" value="InterPro"/>
</dbReference>
<evidence type="ECO:0000256" key="4">
    <source>
        <dbReference type="ARBA" id="ARBA00023125"/>
    </source>
</evidence>
<comment type="similarity">
    <text evidence="2">Belongs to the transposase mutator family.</text>
</comment>
<dbReference type="GO" id="GO:0003677">
    <property type="term" value="F:DNA binding"/>
    <property type="evidence" value="ECO:0007669"/>
    <property type="project" value="UniProtKB-KW"/>
</dbReference>
<organism evidence="8 9">
    <name type="scientific">Salinispora arenicola</name>
    <dbReference type="NCBI Taxonomy" id="168697"/>
    <lineage>
        <taxon>Bacteria</taxon>
        <taxon>Bacillati</taxon>
        <taxon>Actinomycetota</taxon>
        <taxon>Actinomycetes</taxon>
        <taxon>Micromonosporales</taxon>
        <taxon>Micromonosporaceae</taxon>
        <taxon>Salinispora</taxon>
    </lineage>
</organism>
<dbReference type="Pfam" id="PF00872">
    <property type="entry name" value="Transposase_mut"/>
    <property type="match status" value="1"/>
</dbReference>
<gene>
    <name evidence="8" type="ORF">FB564_0311</name>
    <name evidence="7" type="ORF">Sar04_27310</name>
</gene>
<dbReference type="EMBL" id="VFOL01000001">
    <property type="protein sequence ID" value="TQL35273.1"/>
    <property type="molecule type" value="Genomic_DNA"/>
</dbReference>
<evidence type="ECO:0000313" key="9">
    <source>
        <dbReference type="Proteomes" id="UP000315983"/>
    </source>
</evidence>
<evidence type="ECO:0000256" key="5">
    <source>
        <dbReference type="ARBA" id="ARBA00023172"/>
    </source>
</evidence>
<feature type="region of interest" description="Disordered" evidence="6">
    <location>
        <begin position="1"/>
        <end position="23"/>
    </location>
</feature>
<evidence type="ECO:0000313" key="8">
    <source>
        <dbReference type="EMBL" id="TQL35273.1"/>
    </source>
</evidence>
<feature type="compositionally biased region" description="Basic and acidic residues" evidence="6">
    <location>
        <begin position="14"/>
        <end position="23"/>
    </location>
</feature>
<reference evidence="8 9" key="1">
    <citation type="submission" date="2019-06" db="EMBL/GenBank/DDBJ databases">
        <title>Sequencing the genomes of 1000 actinobacteria strains.</title>
        <authorList>
            <person name="Klenk H.-P."/>
        </authorList>
    </citation>
    <scope>NUCLEOTIDE SEQUENCE [LARGE SCALE GENOMIC DNA]</scope>
    <source>
        <strain evidence="8 9">DSM 44819</strain>
    </source>
</reference>
<reference evidence="7 10" key="2">
    <citation type="submission" date="2021-03" db="EMBL/GenBank/DDBJ databases">
        <title>Whole genome shotgun sequence of Salinispora arenicola NBRC 105043.</title>
        <authorList>
            <person name="Komaki H."/>
            <person name="Tamura T."/>
        </authorList>
    </citation>
    <scope>NUCLEOTIDE SEQUENCE [LARGE SCALE GENOMIC DNA]</scope>
    <source>
        <strain evidence="7 10">NBRC 105043</strain>
    </source>
</reference>
<protein>
    <submittedName>
        <fullName evidence="8">Mutator family transposase</fullName>
    </submittedName>
</protein>
<dbReference type="Proteomes" id="UP000315983">
    <property type="component" value="Unassembled WGS sequence"/>
</dbReference>
<dbReference type="AlphaFoldDB" id="A0A542XHQ0"/>
<sequence>MKRPSSLATLNDRTAGKKRPDLSAEAKAAAELVRAAKDQGLSLTGPAGLLKQLTKTVLEAALNEEMTDRLGCAEHEPDGAGSGNIPNGTRSRTVLDRQHRPGRLW</sequence>
<keyword evidence="10" id="KW-1185">Reference proteome</keyword>
<comment type="function">
    <text evidence="1">Required for the transposition of the insertion element.</text>
</comment>
<feature type="region of interest" description="Disordered" evidence="6">
    <location>
        <begin position="68"/>
        <end position="105"/>
    </location>
</feature>
<accession>A0A542XHQ0</accession>
<name>A0A542XHQ0_SALAC</name>
<dbReference type="Proteomes" id="UP000677457">
    <property type="component" value="Unassembled WGS sequence"/>
</dbReference>
<evidence type="ECO:0000256" key="2">
    <source>
        <dbReference type="ARBA" id="ARBA00010961"/>
    </source>
</evidence>
<dbReference type="EMBL" id="BOQM01000018">
    <property type="protein sequence ID" value="GIM85995.1"/>
    <property type="molecule type" value="Genomic_DNA"/>
</dbReference>
<dbReference type="InterPro" id="IPR001207">
    <property type="entry name" value="Transposase_mutator"/>
</dbReference>
<evidence type="ECO:0000256" key="3">
    <source>
        <dbReference type="ARBA" id="ARBA00022578"/>
    </source>
</evidence>
<evidence type="ECO:0000313" key="7">
    <source>
        <dbReference type="EMBL" id="GIM85995.1"/>
    </source>
</evidence>
<keyword evidence="4" id="KW-0238">DNA-binding</keyword>
<dbReference type="GO" id="GO:0004803">
    <property type="term" value="F:transposase activity"/>
    <property type="evidence" value="ECO:0007669"/>
    <property type="project" value="InterPro"/>
</dbReference>
<keyword evidence="5" id="KW-0233">DNA recombination</keyword>
<feature type="compositionally biased region" description="Basic and acidic residues" evidence="6">
    <location>
        <begin position="68"/>
        <end position="78"/>
    </location>
</feature>